<dbReference type="PANTHER" id="PTHR35008">
    <property type="entry name" value="BLL4482 PROTEIN-RELATED"/>
    <property type="match status" value="1"/>
</dbReference>
<evidence type="ECO:0000256" key="3">
    <source>
        <dbReference type="ARBA" id="ARBA00023004"/>
    </source>
</evidence>
<evidence type="ECO:0000256" key="1">
    <source>
        <dbReference type="ARBA" id="ARBA00022617"/>
    </source>
</evidence>
<dbReference type="InterPro" id="IPR009056">
    <property type="entry name" value="Cyt_c-like_dom"/>
</dbReference>
<evidence type="ECO:0000313" key="7">
    <source>
        <dbReference type="Proteomes" id="UP000006860"/>
    </source>
</evidence>
<evidence type="ECO:0000256" key="4">
    <source>
        <dbReference type="PROSITE-ProRule" id="PRU00433"/>
    </source>
</evidence>
<sequence length="475" mass="52442">MLFRAGCGVLLVGLSALTGCDHVPSEFSYSEATSELMPAAETAVKKTLDETFGTPEDPTIPHYFPVDRGGTVVTIEDIPEDAANAVLLEATDEELNLPQSAQFLFDPEDAFDVRMEAAEEELPNPLAELSGLKATSFAADSSLLQFNTDLPDVELIEPGLEIAINPNHKLKQASQLYAQHCLHCHGVTGDGNGPTAQFMQPPPRDYRAGIFKFTSTGPQDKISTADLKYVLEEGIPGTYMPSFNMLPDEQLNLLVDYVKFLSMRGETEKNLNIEVGLDFSKVVLEEELEDVEDPEERKEIEADFEEELQEFLTFDYPEIALYAKLDLAEAWENADDESAVLYPSIARPDPNAPSLANPEVSSIENGRLLYLSKDAQCASCHGDTGRGNGYQTFQFQKKQDGSLYEVVGLHDAWGNPLEPRNLTTGIYRGGRRPIDVFRRIYAGIKGTPMPVFGGRGLSDEQIWDIVNYLLTMPQG</sequence>
<dbReference type="PANTHER" id="PTHR35008:SF4">
    <property type="entry name" value="BLL4482 PROTEIN"/>
    <property type="match status" value="1"/>
</dbReference>
<gene>
    <name evidence="6" type="ordered locus">Plabr_2267</name>
</gene>
<dbReference type="Proteomes" id="UP000006860">
    <property type="component" value="Chromosome"/>
</dbReference>
<dbReference type="InterPro" id="IPR036909">
    <property type="entry name" value="Cyt_c-like_dom_sf"/>
</dbReference>
<evidence type="ECO:0000259" key="5">
    <source>
        <dbReference type="PROSITE" id="PS51007"/>
    </source>
</evidence>
<evidence type="ECO:0000313" key="6">
    <source>
        <dbReference type="EMBL" id="ADY59869.1"/>
    </source>
</evidence>
<dbReference type="Gene3D" id="1.10.760.10">
    <property type="entry name" value="Cytochrome c-like domain"/>
    <property type="match status" value="2"/>
</dbReference>
<dbReference type="GO" id="GO:0046872">
    <property type="term" value="F:metal ion binding"/>
    <property type="evidence" value="ECO:0007669"/>
    <property type="project" value="UniProtKB-KW"/>
</dbReference>
<feature type="domain" description="Cytochrome c" evidence="5">
    <location>
        <begin position="361"/>
        <end position="473"/>
    </location>
</feature>
<name>F0SL16_RUBBR</name>
<dbReference type="GO" id="GO:0020037">
    <property type="term" value="F:heme binding"/>
    <property type="evidence" value="ECO:0007669"/>
    <property type="project" value="InterPro"/>
</dbReference>
<dbReference type="eggNOG" id="COG2010">
    <property type="taxonomic scope" value="Bacteria"/>
</dbReference>
<proteinExistence type="predicted"/>
<keyword evidence="7" id="KW-1185">Reference proteome</keyword>
<dbReference type="PROSITE" id="PS51257">
    <property type="entry name" value="PROKAR_LIPOPROTEIN"/>
    <property type="match status" value="1"/>
</dbReference>
<keyword evidence="2 4" id="KW-0479">Metal-binding</keyword>
<dbReference type="PROSITE" id="PS51007">
    <property type="entry name" value="CYTC"/>
    <property type="match status" value="2"/>
</dbReference>
<dbReference type="STRING" id="756272.Plabr_2267"/>
<dbReference type="Pfam" id="PF00034">
    <property type="entry name" value="Cytochrom_C"/>
    <property type="match status" value="2"/>
</dbReference>
<evidence type="ECO:0000256" key="2">
    <source>
        <dbReference type="ARBA" id="ARBA00022723"/>
    </source>
</evidence>
<dbReference type="AlphaFoldDB" id="F0SL16"/>
<dbReference type="InterPro" id="IPR051459">
    <property type="entry name" value="Cytochrome_c-type_DH"/>
</dbReference>
<keyword evidence="3 4" id="KW-0408">Iron</keyword>
<accession>F0SL16</accession>
<reference evidence="7" key="1">
    <citation type="submission" date="2011-02" db="EMBL/GenBank/DDBJ databases">
        <title>The complete genome of Planctomyces brasiliensis DSM 5305.</title>
        <authorList>
            <person name="Lucas S."/>
            <person name="Copeland A."/>
            <person name="Lapidus A."/>
            <person name="Bruce D."/>
            <person name="Goodwin L."/>
            <person name="Pitluck S."/>
            <person name="Kyrpides N."/>
            <person name="Mavromatis K."/>
            <person name="Pagani I."/>
            <person name="Ivanova N."/>
            <person name="Ovchinnikova G."/>
            <person name="Lu M."/>
            <person name="Detter J.C."/>
            <person name="Han C."/>
            <person name="Land M."/>
            <person name="Hauser L."/>
            <person name="Markowitz V."/>
            <person name="Cheng J.-F."/>
            <person name="Hugenholtz P."/>
            <person name="Woyke T."/>
            <person name="Wu D."/>
            <person name="Tindall B."/>
            <person name="Pomrenke H.G."/>
            <person name="Brambilla E."/>
            <person name="Klenk H.-P."/>
            <person name="Eisen J.A."/>
        </authorList>
    </citation>
    <scope>NUCLEOTIDE SEQUENCE [LARGE SCALE GENOMIC DNA]</scope>
    <source>
        <strain evidence="7">ATCC 49424 / DSM 5305 / JCM 21570 / IAM 15109 / NBRC 103401 / IFAM 1448</strain>
    </source>
</reference>
<dbReference type="KEGG" id="pbs:Plabr_2267"/>
<protein>
    <submittedName>
        <fullName evidence="6">Cytochrome c class I</fullName>
    </submittedName>
</protein>
<dbReference type="GO" id="GO:0009055">
    <property type="term" value="F:electron transfer activity"/>
    <property type="evidence" value="ECO:0007669"/>
    <property type="project" value="InterPro"/>
</dbReference>
<dbReference type="SUPFAM" id="SSF46626">
    <property type="entry name" value="Cytochrome c"/>
    <property type="match status" value="2"/>
</dbReference>
<keyword evidence="1 4" id="KW-0349">Heme</keyword>
<dbReference type="HOGENOM" id="CLU_044077_0_0_0"/>
<feature type="domain" description="Cytochrome c" evidence="5">
    <location>
        <begin position="168"/>
        <end position="262"/>
    </location>
</feature>
<dbReference type="EMBL" id="CP002546">
    <property type="protein sequence ID" value="ADY59869.1"/>
    <property type="molecule type" value="Genomic_DNA"/>
</dbReference>
<organism evidence="6 7">
    <name type="scientific">Rubinisphaera brasiliensis (strain ATCC 49424 / DSM 5305 / JCM 21570 / IAM 15109 / NBRC 103401 / IFAM 1448)</name>
    <name type="common">Planctomyces brasiliensis</name>
    <dbReference type="NCBI Taxonomy" id="756272"/>
    <lineage>
        <taxon>Bacteria</taxon>
        <taxon>Pseudomonadati</taxon>
        <taxon>Planctomycetota</taxon>
        <taxon>Planctomycetia</taxon>
        <taxon>Planctomycetales</taxon>
        <taxon>Planctomycetaceae</taxon>
        <taxon>Rubinisphaera</taxon>
    </lineage>
</organism>